<organism evidence="2 3">
    <name type="scientific">Adineta steineri</name>
    <dbReference type="NCBI Taxonomy" id="433720"/>
    <lineage>
        <taxon>Eukaryota</taxon>
        <taxon>Metazoa</taxon>
        <taxon>Spiralia</taxon>
        <taxon>Gnathifera</taxon>
        <taxon>Rotifera</taxon>
        <taxon>Eurotatoria</taxon>
        <taxon>Bdelloidea</taxon>
        <taxon>Adinetida</taxon>
        <taxon>Adinetidae</taxon>
        <taxon>Adineta</taxon>
    </lineage>
</organism>
<evidence type="ECO:0000313" key="1">
    <source>
        <dbReference type="EMBL" id="CAF1518570.1"/>
    </source>
</evidence>
<dbReference type="Proteomes" id="UP000663881">
    <property type="component" value="Unassembled WGS sequence"/>
</dbReference>
<name>A0A820BXC4_9BILA</name>
<dbReference type="AlphaFoldDB" id="A0A820BXC4"/>
<sequence length="68" mass="7475">MLGNGSNVAIMNVVELVQLSIRHHAKENNYLIACSIDEFDHAHVQRSTLAIKISDRNMVPAAATGLQF</sequence>
<proteinExistence type="predicted"/>
<accession>A0A820BXC4</accession>
<evidence type="ECO:0000313" key="2">
    <source>
        <dbReference type="EMBL" id="CAF4214569.1"/>
    </source>
</evidence>
<reference evidence="2" key="1">
    <citation type="submission" date="2021-02" db="EMBL/GenBank/DDBJ databases">
        <authorList>
            <person name="Nowell W R."/>
        </authorList>
    </citation>
    <scope>NUCLEOTIDE SEQUENCE</scope>
</reference>
<dbReference type="EMBL" id="CAJNON010002900">
    <property type="protein sequence ID" value="CAF1518570.1"/>
    <property type="molecule type" value="Genomic_DNA"/>
</dbReference>
<gene>
    <name evidence="2" type="ORF">OKA104_LOCUS41707</name>
    <name evidence="1" type="ORF">VCS650_LOCUS43162</name>
</gene>
<dbReference type="EMBL" id="CAJOAY010010022">
    <property type="protein sequence ID" value="CAF4214569.1"/>
    <property type="molecule type" value="Genomic_DNA"/>
</dbReference>
<dbReference type="Proteomes" id="UP000663891">
    <property type="component" value="Unassembled WGS sequence"/>
</dbReference>
<protein>
    <submittedName>
        <fullName evidence="2">Uncharacterized protein</fullName>
    </submittedName>
</protein>
<comment type="caution">
    <text evidence="2">The sequence shown here is derived from an EMBL/GenBank/DDBJ whole genome shotgun (WGS) entry which is preliminary data.</text>
</comment>
<evidence type="ECO:0000313" key="3">
    <source>
        <dbReference type="Proteomes" id="UP000663881"/>
    </source>
</evidence>